<dbReference type="PANTHER" id="PTHR47406:SF2">
    <property type="entry name" value="ALPHA GLUCURONIDASE N-TERMINAL DOMAIN-CONTAINING PROTEIN"/>
    <property type="match status" value="1"/>
</dbReference>
<dbReference type="EMBL" id="BQKA01000006">
    <property type="protein sequence ID" value="GJM49368.1"/>
    <property type="molecule type" value="Genomic_DNA"/>
</dbReference>
<protein>
    <recommendedName>
        <fullName evidence="5">DUF4838 domain-containing protein</fullName>
    </recommendedName>
</protein>
<accession>A0AAV5AWK1</accession>
<dbReference type="PANTHER" id="PTHR47406">
    <property type="entry name" value="COAGULATION FACTOR 5/8 TYPE, C-TERMINAL"/>
    <property type="match status" value="1"/>
</dbReference>
<dbReference type="AlphaFoldDB" id="A0AAV5AWK1"/>
<reference evidence="1 4" key="1">
    <citation type="submission" date="2021-11" db="EMBL/GenBank/DDBJ databases">
        <title>Draft genome sequence of Capnocytophaga sp. strain KC07075 isolated from cat oral cavity.</title>
        <authorList>
            <person name="Suzuki M."/>
            <person name="Imaoka K."/>
            <person name="Kimura M."/>
            <person name="Morikawa S."/>
            <person name="Maeda K."/>
        </authorList>
    </citation>
    <scope>NUCLEOTIDE SEQUENCE</scope>
    <source>
        <strain evidence="1">KC07075</strain>
        <strain evidence="2 4">KC07079</strain>
    </source>
</reference>
<comment type="caution">
    <text evidence="1">The sequence shown here is derived from an EMBL/GenBank/DDBJ whole genome shotgun (WGS) entry which is preliminary data.</text>
</comment>
<dbReference type="Proteomes" id="UP001208692">
    <property type="component" value="Unassembled WGS sequence"/>
</dbReference>
<dbReference type="Proteomes" id="UP001207736">
    <property type="component" value="Unassembled WGS sequence"/>
</dbReference>
<dbReference type="RefSeq" id="WP_264845960.1">
    <property type="nucleotide sequence ID" value="NZ_BPMA01000016.1"/>
</dbReference>
<sequence>MCNSNAEQPTQKSISLKGEGYVISTTENPSDEEIKWAEYFYNHLKKRTNDKNKILLQKENPKYITFVLHLNPKATYDYCLKKESKNWKLIVKNEQIMIWAIYQIIKRISEDNTTLVQAPDLNPSIISWDKECVNFDFSYREPHFLPNLNIDYNAINATNNIEIDWGIWGHNLTKIMKNSTKNIFAQIDGKTNTNQLDFSSDQLFEEVENYIIDNFGTEIPTKFVIMPSDNTLVSTSAKGVELGNTSDNATPSVSYFIERLAKRFPNHTFFASSYLTTKTPPKTKLPTNTGVIISTIDLPKAVTLDMDKNIAFRENIRMWRQKVKDVYLWDYVSNFDDYLSPFPILKGFQKQLQVFKKEGVTGVFLNGSGYDYTSFQDVQTFVLSSLLIDETLSVDDLVTRFYKQKYPIFGEQLAQYYLSLENKVQKNGKSLNIYSSFNTAVQTFLDIDSFVNFYQELEQIIPKTKDEERVNLNKMYIALTFTRLQLAYYQSDKKYGFLDYSQNKNVVKPYIQKMLRILKEHSKYKEMANYKEDEGSLQSYISQWENLLTENNFQNFLLGEKLVAKTMLDEDYQDLTILTDGVDGFPYEYHNGWILNSIDHLNVSIPIEKAKKGKELSLTFLKNEVKRFFLPEKIEIYKNNKLYKTIIPSSQQVGLVHINEKINFTDAESIELKIYRNISQKRNLLATSEIRLLP</sequence>
<evidence type="ECO:0000313" key="4">
    <source>
        <dbReference type="Proteomes" id="UP001208692"/>
    </source>
</evidence>
<evidence type="ECO:0000313" key="1">
    <source>
        <dbReference type="EMBL" id="GJM49368.1"/>
    </source>
</evidence>
<keyword evidence="4" id="KW-1185">Reference proteome</keyword>
<proteinExistence type="predicted"/>
<dbReference type="Pfam" id="PF16126">
    <property type="entry name" value="DUF4838"/>
    <property type="match status" value="1"/>
</dbReference>
<evidence type="ECO:0000313" key="2">
    <source>
        <dbReference type="EMBL" id="GJM52519.1"/>
    </source>
</evidence>
<name>A0AAV5AWK1_9FLAO</name>
<organism evidence="1 3">
    <name type="scientific">Capnocytophaga catalasegens</name>
    <dbReference type="NCBI Taxonomy" id="1004260"/>
    <lineage>
        <taxon>Bacteria</taxon>
        <taxon>Pseudomonadati</taxon>
        <taxon>Bacteroidota</taxon>
        <taxon>Flavobacteriia</taxon>
        <taxon>Flavobacteriales</taxon>
        <taxon>Flavobacteriaceae</taxon>
        <taxon>Capnocytophaga</taxon>
    </lineage>
</organism>
<evidence type="ECO:0008006" key="5">
    <source>
        <dbReference type="Google" id="ProtNLM"/>
    </source>
</evidence>
<gene>
    <name evidence="1" type="ORF">RCZ15_03430</name>
    <name evidence="2" type="ORF">RCZ16_08360</name>
</gene>
<evidence type="ECO:0000313" key="3">
    <source>
        <dbReference type="Proteomes" id="UP001207736"/>
    </source>
</evidence>
<dbReference type="InterPro" id="IPR032287">
    <property type="entry name" value="DUF4838"/>
</dbReference>
<dbReference type="EMBL" id="BQKB01000013">
    <property type="protein sequence ID" value="GJM52519.1"/>
    <property type="molecule type" value="Genomic_DNA"/>
</dbReference>